<evidence type="ECO:0008006" key="3">
    <source>
        <dbReference type="Google" id="ProtNLM"/>
    </source>
</evidence>
<dbReference type="EMBL" id="JAXUIC010000005">
    <property type="protein sequence ID" value="KAK4587884.1"/>
    <property type="molecule type" value="Genomic_DNA"/>
</dbReference>
<name>A0AAN7F8X9_QUERU</name>
<organism evidence="1 2">
    <name type="scientific">Quercus rubra</name>
    <name type="common">Northern red oak</name>
    <name type="synonym">Quercus borealis</name>
    <dbReference type="NCBI Taxonomy" id="3512"/>
    <lineage>
        <taxon>Eukaryota</taxon>
        <taxon>Viridiplantae</taxon>
        <taxon>Streptophyta</taxon>
        <taxon>Embryophyta</taxon>
        <taxon>Tracheophyta</taxon>
        <taxon>Spermatophyta</taxon>
        <taxon>Magnoliopsida</taxon>
        <taxon>eudicotyledons</taxon>
        <taxon>Gunneridae</taxon>
        <taxon>Pentapetalae</taxon>
        <taxon>rosids</taxon>
        <taxon>fabids</taxon>
        <taxon>Fagales</taxon>
        <taxon>Fagaceae</taxon>
        <taxon>Quercus</taxon>
    </lineage>
</organism>
<sequence>MSMKHLPSPLLKCKCLTMKTSLKRWDLAGIANLLQSSPYVETLVIDIISSPLMDLEYLIRSYDEVKHWKLKEVYFKSLLQLLKNVKICGFGEIFYTNELFILVVQFLLKNAKVLEKMVVTKPLVMQNQTRKMLCKFLQAAQKLLSFPRSSPRAVVMFPY</sequence>
<dbReference type="PANTHER" id="PTHR31900:SF32">
    <property type="entry name" value="F-BOX_RNI_FBD-LIKE DOMAIN PROTEIN"/>
    <property type="match status" value="1"/>
</dbReference>
<dbReference type="InterPro" id="IPR050232">
    <property type="entry name" value="FBL13/AtMIF1-like"/>
</dbReference>
<proteinExistence type="predicted"/>
<gene>
    <name evidence="1" type="ORF">RGQ29_019045</name>
</gene>
<comment type="caution">
    <text evidence="1">The sequence shown here is derived from an EMBL/GenBank/DDBJ whole genome shotgun (WGS) entry which is preliminary data.</text>
</comment>
<evidence type="ECO:0000313" key="2">
    <source>
        <dbReference type="Proteomes" id="UP001324115"/>
    </source>
</evidence>
<evidence type="ECO:0000313" key="1">
    <source>
        <dbReference type="EMBL" id="KAK4587884.1"/>
    </source>
</evidence>
<keyword evidence="2" id="KW-1185">Reference proteome</keyword>
<dbReference type="AlphaFoldDB" id="A0AAN7F8X9"/>
<accession>A0AAN7F8X9</accession>
<dbReference type="Proteomes" id="UP001324115">
    <property type="component" value="Unassembled WGS sequence"/>
</dbReference>
<dbReference type="PANTHER" id="PTHR31900">
    <property type="entry name" value="F-BOX/RNI SUPERFAMILY PROTEIN-RELATED"/>
    <property type="match status" value="1"/>
</dbReference>
<reference evidence="1 2" key="1">
    <citation type="journal article" date="2023" name="G3 (Bethesda)">
        <title>A haplotype-resolved chromosome-scale genome for Quercus rubra L. provides insights into the genetics of adaptive traits for red oak species.</title>
        <authorList>
            <person name="Kapoor B."/>
            <person name="Jenkins J."/>
            <person name="Schmutz J."/>
            <person name="Zhebentyayeva T."/>
            <person name="Kuelheim C."/>
            <person name="Coggeshall M."/>
            <person name="Heim C."/>
            <person name="Lasky J.R."/>
            <person name="Leites L."/>
            <person name="Islam-Faridi N."/>
            <person name="Romero-Severson J."/>
            <person name="DeLeo V.L."/>
            <person name="Lucas S.M."/>
            <person name="Lazic D."/>
            <person name="Gailing O."/>
            <person name="Carlson J."/>
            <person name="Staton M."/>
        </authorList>
    </citation>
    <scope>NUCLEOTIDE SEQUENCE [LARGE SCALE GENOMIC DNA]</scope>
    <source>
        <strain evidence="1">Pseudo-F2</strain>
    </source>
</reference>
<protein>
    <recommendedName>
        <fullName evidence="3">FBD domain-containing protein</fullName>
    </recommendedName>
</protein>